<dbReference type="InterPro" id="IPR025110">
    <property type="entry name" value="AMP-bd_C"/>
</dbReference>
<dbReference type="SUPFAM" id="SSF56801">
    <property type="entry name" value="Acetyl-CoA synthetase-like"/>
    <property type="match status" value="1"/>
</dbReference>
<dbReference type="Gene3D" id="3.30.300.30">
    <property type="match status" value="1"/>
</dbReference>
<dbReference type="GO" id="GO:0046949">
    <property type="term" value="P:fatty-acyl-CoA biosynthetic process"/>
    <property type="evidence" value="ECO:0007669"/>
    <property type="project" value="TreeGrafter"/>
</dbReference>
<accession>A0A482VMS9</accession>
<dbReference type="EMBL" id="QDEB01086123">
    <property type="protein sequence ID" value="RZC33759.1"/>
    <property type="molecule type" value="Genomic_DNA"/>
</dbReference>
<comment type="caution">
    <text evidence="2">The sequence shown here is derived from an EMBL/GenBank/DDBJ whole genome shotgun (WGS) entry which is preliminary data.</text>
</comment>
<keyword evidence="3" id="KW-1185">Reference proteome</keyword>
<reference evidence="2 3" key="1">
    <citation type="submission" date="2017-03" db="EMBL/GenBank/DDBJ databases">
        <title>Genome of the blue death feigning beetle - Asbolus verrucosus.</title>
        <authorList>
            <person name="Rider S.D."/>
        </authorList>
    </citation>
    <scope>NUCLEOTIDE SEQUENCE [LARGE SCALE GENOMIC DNA]</scope>
    <source>
        <strain evidence="2">Butters</strain>
        <tissue evidence="2">Head and leg muscle</tissue>
    </source>
</reference>
<dbReference type="PANTHER" id="PTHR24096">
    <property type="entry name" value="LONG-CHAIN-FATTY-ACID--COA LIGASE"/>
    <property type="match status" value="1"/>
</dbReference>
<sequence>MVYYNEDRVLFITDRLKELIKVKGYQVSPAELEEIIRDFPNVEDAAVIGVPHPTQGEVPRAYIIPKKSTKINIRDLEDYMKGKVAPYKQLKGGVAIVD</sequence>
<organism evidence="2 3">
    <name type="scientific">Asbolus verrucosus</name>
    <name type="common">Desert ironclad beetle</name>
    <dbReference type="NCBI Taxonomy" id="1661398"/>
    <lineage>
        <taxon>Eukaryota</taxon>
        <taxon>Metazoa</taxon>
        <taxon>Ecdysozoa</taxon>
        <taxon>Arthropoda</taxon>
        <taxon>Hexapoda</taxon>
        <taxon>Insecta</taxon>
        <taxon>Pterygota</taxon>
        <taxon>Neoptera</taxon>
        <taxon>Endopterygota</taxon>
        <taxon>Coleoptera</taxon>
        <taxon>Polyphaga</taxon>
        <taxon>Cucujiformia</taxon>
        <taxon>Tenebrionidae</taxon>
        <taxon>Pimeliinae</taxon>
        <taxon>Asbolus</taxon>
    </lineage>
</organism>
<dbReference type="Pfam" id="PF13193">
    <property type="entry name" value="AMP-binding_C"/>
    <property type="match status" value="1"/>
</dbReference>
<proteinExistence type="predicted"/>
<evidence type="ECO:0000313" key="2">
    <source>
        <dbReference type="EMBL" id="RZC33759.1"/>
    </source>
</evidence>
<protein>
    <submittedName>
        <fullName evidence="2">AMP-binding C domain containing protein</fullName>
    </submittedName>
</protein>
<dbReference type="PANTHER" id="PTHR24096:SF422">
    <property type="entry name" value="BCDNA.GH02901"/>
    <property type="match status" value="1"/>
</dbReference>
<dbReference type="STRING" id="1661398.A0A482VMS9"/>
<feature type="domain" description="AMP-binding enzyme C-terminal" evidence="1">
    <location>
        <begin position="31"/>
        <end position="98"/>
    </location>
</feature>
<evidence type="ECO:0000259" key="1">
    <source>
        <dbReference type="Pfam" id="PF13193"/>
    </source>
</evidence>
<feature type="non-terminal residue" evidence="2">
    <location>
        <position position="98"/>
    </location>
</feature>
<name>A0A482VMS9_ASBVE</name>
<dbReference type="Proteomes" id="UP000292052">
    <property type="component" value="Unassembled WGS sequence"/>
</dbReference>
<gene>
    <name evidence="2" type="ORF">BDFB_014933</name>
</gene>
<dbReference type="InterPro" id="IPR045851">
    <property type="entry name" value="AMP-bd_C_sf"/>
</dbReference>
<dbReference type="OrthoDB" id="10253869at2759"/>
<dbReference type="GO" id="GO:0004467">
    <property type="term" value="F:long-chain fatty acid-CoA ligase activity"/>
    <property type="evidence" value="ECO:0007669"/>
    <property type="project" value="TreeGrafter"/>
</dbReference>
<dbReference type="AlphaFoldDB" id="A0A482VMS9"/>
<evidence type="ECO:0000313" key="3">
    <source>
        <dbReference type="Proteomes" id="UP000292052"/>
    </source>
</evidence>